<proteinExistence type="predicted"/>
<organism evidence="2 3">
    <name type="scientific">Candidatus Olsenella stercoravium</name>
    <dbReference type="NCBI Taxonomy" id="2838713"/>
    <lineage>
        <taxon>Bacteria</taxon>
        <taxon>Bacillati</taxon>
        <taxon>Actinomycetota</taxon>
        <taxon>Coriobacteriia</taxon>
        <taxon>Coriobacteriales</taxon>
        <taxon>Atopobiaceae</taxon>
        <taxon>Olsenella</taxon>
    </lineage>
</organism>
<evidence type="ECO:0008006" key="4">
    <source>
        <dbReference type="Google" id="ProtNLM"/>
    </source>
</evidence>
<feature type="transmembrane region" description="Helical" evidence="1">
    <location>
        <begin position="12"/>
        <end position="32"/>
    </location>
</feature>
<evidence type="ECO:0000313" key="2">
    <source>
        <dbReference type="EMBL" id="HIZ18565.1"/>
    </source>
</evidence>
<dbReference type="PROSITE" id="PS51257">
    <property type="entry name" value="PROKAR_LIPOPROTEIN"/>
    <property type="match status" value="1"/>
</dbReference>
<dbReference type="Proteomes" id="UP000824029">
    <property type="component" value="Unassembled WGS sequence"/>
</dbReference>
<evidence type="ECO:0000256" key="1">
    <source>
        <dbReference type="SAM" id="Phobius"/>
    </source>
</evidence>
<keyword evidence="1" id="KW-0472">Membrane</keyword>
<accession>A0A9D2DKN7</accession>
<comment type="caution">
    <text evidence="2">The sequence shown here is derived from an EMBL/GenBank/DDBJ whole genome shotgun (WGS) entry which is preliminary data.</text>
</comment>
<dbReference type="EMBL" id="DXBZ01000106">
    <property type="protein sequence ID" value="HIZ18565.1"/>
    <property type="molecule type" value="Genomic_DNA"/>
</dbReference>
<dbReference type="AlphaFoldDB" id="A0A9D2DKN7"/>
<reference evidence="2" key="2">
    <citation type="submission" date="2021-04" db="EMBL/GenBank/DDBJ databases">
        <authorList>
            <person name="Gilroy R."/>
        </authorList>
    </citation>
    <scope>NUCLEOTIDE SEQUENCE</scope>
    <source>
        <strain evidence="2">ChiHecolR3B27-1887</strain>
    </source>
</reference>
<sequence length="196" mass="21128">MDTGGARRTRRFVIFAVVVIFVLTVGSCITLPHDPSEDPDLPVAHVAASDAPSGSGVEVTTLDCDWTYWSSANGAETHLSVEQVESYEFSIDEIPSVTAGTDGRVSVSFDQTPADVTARCWSEKDIEAWNALPRRVPLIGPLVSLAQGATDLPAEEDASVELNADGTARLRVESGYRYELVASFDEGWAEYVFTVA</sequence>
<keyword evidence="1" id="KW-1133">Transmembrane helix</keyword>
<keyword evidence="1" id="KW-0812">Transmembrane</keyword>
<evidence type="ECO:0000313" key="3">
    <source>
        <dbReference type="Proteomes" id="UP000824029"/>
    </source>
</evidence>
<gene>
    <name evidence="2" type="ORF">IAA22_05610</name>
</gene>
<name>A0A9D2DKN7_9ACTN</name>
<protein>
    <recommendedName>
        <fullName evidence="4">Lipoprotein</fullName>
    </recommendedName>
</protein>
<reference evidence="2" key="1">
    <citation type="journal article" date="2021" name="PeerJ">
        <title>Extensive microbial diversity within the chicken gut microbiome revealed by metagenomics and culture.</title>
        <authorList>
            <person name="Gilroy R."/>
            <person name="Ravi A."/>
            <person name="Getino M."/>
            <person name="Pursley I."/>
            <person name="Horton D.L."/>
            <person name="Alikhan N.F."/>
            <person name="Baker D."/>
            <person name="Gharbi K."/>
            <person name="Hall N."/>
            <person name="Watson M."/>
            <person name="Adriaenssens E.M."/>
            <person name="Foster-Nyarko E."/>
            <person name="Jarju S."/>
            <person name="Secka A."/>
            <person name="Antonio M."/>
            <person name="Oren A."/>
            <person name="Chaudhuri R.R."/>
            <person name="La Ragione R."/>
            <person name="Hildebrand F."/>
            <person name="Pallen M.J."/>
        </authorList>
    </citation>
    <scope>NUCLEOTIDE SEQUENCE</scope>
    <source>
        <strain evidence="2">ChiHecolR3B27-1887</strain>
    </source>
</reference>